<dbReference type="NCBIfam" id="NF038353">
    <property type="entry name" value="FxLYD_dom"/>
    <property type="match status" value="2"/>
</dbReference>
<evidence type="ECO:0000313" key="2">
    <source>
        <dbReference type="EMBL" id="KTG11152.1"/>
    </source>
</evidence>
<reference evidence="2 3" key="1">
    <citation type="submission" date="2015-12" db="EMBL/GenBank/DDBJ databases">
        <title>Haloprofundus marisrubri gen. nov., sp. nov., an extremely halophilic archaeon isolated from the Discovery deep brine-seawater interface in the Red Sea.</title>
        <authorList>
            <person name="Zhang G."/>
            <person name="Stingl U."/>
            <person name="Rashid M."/>
        </authorList>
    </citation>
    <scope>NUCLEOTIDE SEQUENCE [LARGE SCALE GENOMIC DNA]</scope>
    <source>
        <strain evidence="2 3">SB9</strain>
    </source>
</reference>
<dbReference type="RefSeq" id="WP_058580437.1">
    <property type="nucleotide sequence ID" value="NZ_LOPU01000013.1"/>
</dbReference>
<feature type="region of interest" description="Disordered" evidence="1">
    <location>
        <begin position="18"/>
        <end position="59"/>
    </location>
</feature>
<proteinExistence type="predicted"/>
<dbReference type="AlphaFoldDB" id="A0A0W1RD23"/>
<keyword evidence="3" id="KW-1185">Reference proteome</keyword>
<dbReference type="OrthoDB" id="308235at2157"/>
<feature type="compositionally biased region" description="Polar residues" evidence="1">
    <location>
        <begin position="20"/>
        <end position="34"/>
    </location>
</feature>
<organism evidence="2 3">
    <name type="scientific">Haloprofundus marisrubri</name>
    <dbReference type="NCBI Taxonomy" id="1514971"/>
    <lineage>
        <taxon>Archaea</taxon>
        <taxon>Methanobacteriati</taxon>
        <taxon>Methanobacteriota</taxon>
        <taxon>Stenosarchaea group</taxon>
        <taxon>Halobacteria</taxon>
        <taxon>Halobacteriales</taxon>
        <taxon>Haloferacaceae</taxon>
        <taxon>Haloprofundus</taxon>
    </lineage>
</organism>
<gene>
    <name evidence="2" type="ORF">AUR64_05440</name>
</gene>
<evidence type="ECO:0000256" key="1">
    <source>
        <dbReference type="SAM" id="MobiDB-lite"/>
    </source>
</evidence>
<evidence type="ECO:0000313" key="3">
    <source>
        <dbReference type="Proteomes" id="UP000054387"/>
    </source>
</evidence>
<dbReference type="EMBL" id="LOPU01000013">
    <property type="protein sequence ID" value="KTG11152.1"/>
    <property type="molecule type" value="Genomic_DNA"/>
</dbReference>
<dbReference type="PROSITE" id="PS51257">
    <property type="entry name" value="PROKAR_LIPOPROTEIN"/>
    <property type="match status" value="1"/>
</dbReference>
<dbReference type="STRING" id="1514971.AUR64_05440"/>
<dbReference type="Proteomes" id="UP000054387">
    <property type="component" value="Unassembled WGS sequence"/>
</dbReference>
<protein>
    <submittedName>
        <fullName evidence="2">Uncharacterized protein</fullName>
    </submittedName>
</protein>
<name>A0A0W1RD23_9EURY</name>
<dbReference type="InterPro" id="IPR047676">
    <property type="entry name" value="FxLYD_dom"/>
</dbReference>
<accession>A0A0W1RD23</accession>
<comment type="caution">
    <text evidence="2">The sequence shown here is derived from an EMBL/GenBank/DDBJ whole genome shotgun (WGS) entry which is preliminary data.</text>
</comment>
<sequence>MHRRRFLTLASGALAGVGGCTSQDTRPVDTTSEPTEADNGVIDELAGNDSGSESDDESPDIVVNSHELVTTDDTYRQSAAVLALMKNVGPVASGGIRVTARFFDEDDNPLDVATEYLIGLNPGETWKAYIPYYDDGVNVASHELEAAFQVEPLPRVPEGIELLDTQLDAQGVEAELDGSVRNVGEESFDYLKAEAKFYADETTVLTSNYASTTNLESESEWPFTVTYLPYADEWASPITDYELHVVDSPY</sequence>